<protein>
    <submittedName>
        <fullName evidence="1">Uncharacterized protein</fullName>
    </submittedName>
</protein>
<feature type="non-terminal residue" evidence="1">
    <location>
        <position position="63"/>
    </location>
</feature>
<dbReference type="Proteomes" id="UP000677913">
    <property type="component" value="Unassembled WGS sequence"/>
</dbReference>
<evidence type="ECO:0000313" key="2">
    <source>
        <dbReference type="Proteomes" id="UP000677913"/>
    </source>
</evidence>
<proteinExistence type="predicted"/>
<organism evidence="1 2">
    <name type="scientific">Actinocrinis puniceicyclus</name>
    <dbReference type="NCBI Taxonomy" id="977794"/>
    <lineage>
        <taxon>Bacteria</taxon>
        <taxon>Bacillati</taxon>
        <taxon>Actinomycetota</taxon>
        <taxon>Actinomycetes</taxon>
        <taxon>Catenulisporales</taxon>
        <taxon>Actinospicaceae</taxon>
        <taxon>Actinocrinis</taxon>
    </lineage>
</organism>
<dbReference type="AlphaFoldDB" id="A0A8J7WN33"/>
<name>A0A8J7WN33_9ACTN</name>
<comment type="caution">
    <text evidence="1">The sequence shown here is derived from an EMBL/GenBank/DDBJ whole genome shotgun (WGS) entry which is preliminary data.</text>
</comment>
<evidence type="ECO:0000313" key="1">
    <source>
        <dbReference type="EMBL" id="MBS2963177.1"/>
    </source>
</evidence>
<accession>A0A8J7WN33</accession>
<sequence length="63" mass="6207">MTSTSDLNIAGSPIYESLVATTGDPYQPPAYQLPDLYGSGAAVAPYGGGPGGDTGWGWGTGAA</sequence>
<reference evidence="1" key="1">
    <citation type="submission" date="2021-04" db="EMBL/GenBank/DDBJ databases">
        <title>Genome based classification of Actinospica acidithermotolerans sp. nov., an actinobacterium isolated from an Indonesian hot spring.</title>
        <authorList>
            <person name="Kusuma A.B."/>
            <person name="Putra K.E."/>
            <person name="Nafisah S."/>
            <person name="Loh J."/>
            <person name="Nouioui I."/>
            <person name="Goodfellow M."/>
        </authorList>
    </citation>
    <scope>NUCLEOTIDE SEQUENCE</scope>
    <source>
        <strain evidence="1">DSM 45618</strain>
    </source>
</reference>
<keyword evidence="2" id="KW-1185">Reference proteome</keyword>
<gene>
    <name evidence="1" type="ORF">KGA66_08980</name>
</gene>
<dbReference type="EMBL" id="JAGSXH010000022">
    <property type="protein sequence ID" value="MBS2963177.1"/>
    <property type="molecule type" value="Genomic_DNA"/>
</dbReference>